<dbReference type="PANTHER" id="PTHR38766:SF1">
    <property type="entry name" value="FLAGELLAR PROTEIN FLIO"/>
    <property type="match status" value="1"/>
</dbReference>
<evidence type="ECO:0000313" key="8">
    <source>
        <dbReference type="EMBL" id="ADC63836.1"/>
    </source>
</evidence>
<evidence type="ECO:0000256" key="3">
    <source>
        <dbReference type="ARBA" id="ARBA00022989"/>
    </source>
</evidence>
<dbReference type="HOGENOM" id="CLU_113213_2_2_6"/>
<dbReference type="EMBL" id="CP001896">
    <property type="protein sequence ID" value="ADC63836.1"/>
    <property type="molecule type" value="Genomic_DNA"/>
</dbReference>
<protein>
    <recommendedName>
        <fullName evidence="7">Flagellar protein</fullName>
    </recommendedName>
</protein>
<keyword evidence="5 7" id="KW-0975">Bacterial flagellum</keyword>
<dbReference type="STRING" id="572477.Alvin_2933"/>
<evidence type="ECO:0000256" key="1">
    <source>
        <dbReference type="ARBA" id="ARBA00022475"/>
    </source>
</evidence>
<dbReference type="GO" id="GO:0009425">
    <property type="term" value="C:bacterial-type flagellum basal body"/>
    <property type="evidence" value="ECO:0007669"/>
    <property type="project" value="UniProtKB-SubCell"/>
</dbReference>
<dbReference type="NCBIfam" id="TIGR03500">
    <property type="entry name" value="FliO_TIGR"/>
    <property type="match status" value="1"/>
</dbReference>
<comment type="subcellular location">
    <subcellularLocation>
        <location evidence="7">Cell membrane</location>
    </subcellularLocation>
    <subcellularLocation>
        <location evidence="7">Bacterial flagellum basal body</location>
    </subcellularLocation>
</comment>
<dbReference type="OrthoDB" id="5741235at2"/>
<keyword evidence="8" id="KW-0282">Flagellum</keyword>
<keyword evidence="2 7" id="KW-0812">Transmembrane</keyword>
<dbReference type="GO" id="GO:0044781">
    <property type="term" value="P:bacterial-type flagellum organization"/>
    <property type="evidence" value="ECO:0007669"/>
    <property type="project" value="UniProtKB-UniRule"/>
</dbReference>
<evidence type="ECO:0000256" key="2">
    <source>
        <dbReference type="ARBA" id="ARBA00022692"/>
    </source>
</evidence>
<dbReference type="GO" id="GO:0005886">
    <property type="term" value="C:plasma membrane"/>
    <property type="evidence" value="ECO:0007669"/>
    <property type="project" value="UniProtKB-SubCell"/>
</dbReference>
<keyword evidence="1 7" id="KW-1003">Cell membrane</keyword>
<dbReference type="Pfam" id="PF04347">
    <property type="entry name" value="FliO"/>
    <property type="match status" value="1"/>
</dbReference>
<keyword evidence="8" id="KW-0969">Cilium</keyword>
<organism evidence="8 9">
    <name type="scientific">Allochromatium vinosum (strain ATCC 17899 / DSM 180 / NBRC 103801 / NCIMB 10441 / D)</name>
    <name type="common">Chromatium vinosum</name>
    <dbReference type="NCBI Taxonomy" id="572477"/>
    <lineage>
        <taxon>Bacteria</taxon>
        <taxon>Pseudomonadati</taxon>
        <taxon>Pseudomonadota</taxon>
        <taxon>Gammaproteobacteria</taxon>
        <taxon>Chromatiales</taxon>
        <taxon>Chromatiaceae</taxon>
        <taxon>Allochromatium</taxon>
    </lineage>
</organism>
<dbReference type="AlphaFoldDB" id="D3RRC4"/>
<evidence type="ECO:0000313" key="9">
    <source>
        <dbReference type="Proteomes" id="UP000001441"/>
    </source>
</evidence>
<evidence type="ECO:0000256" key="7">
    <source>
        <dbReference type="RuleBase" id="RU362064"/>
    </source>
</evidence>
<dbReference type="eggNOG" id="COG3190">
    <property type="taxonomic scope" value="Bacteria"/>
</dbReference>
<evidence type="ECO:0000256" key="5">
    <source>
        <dbReference type="ARBA" id="ARBA00023143"/>
    </source>
</evidence>
<keyword evidence="4 7" id="KW-0472">Membrane</keyword>
<evidence type="ECO:0000256" key="6">
    <source>
        <dbReference type="ARBA" id="ARBA00037937"/>
    </source>
</evidence>
<dbReference type="PANTHER" id="PTHR38766">
    <property type="entry name" value="FLAGELLAR PROTEIN FLIO"/>
    <property type="match status" value="1"/>
</dbReference>
<name>D3RRC4_ALLVD</name>
<feature type="transmembrane region" description="Helical" evidence="7">
    <location>
        <begin position="41"/>
        <end position="60"/>
    </location>
</feature>
<sequence>MSPRAQPGAAIAGVTGLLAPGLVWAESQTPAVAPATGYLSQLVGGLVLVLLAIVVLAWFLRRVPGVATPGLGAIRLLAVRSIGVRERLMLVQVGSEQILIAVTGTGVTHLHTLAQPIEPPADEPWSGDFASLLERFKRGGKPG</sequence>
<keyword evidence="9" id="KW-1185">Reference proteome</keyword>
<comment type="similarity">
    <text evidence="6 7">Belongs to the FliO/MopB family.</text>
</comment>
<accession>D3RRC4</accession>
<keyword evidence="8" id="KW-0966">Cell projection</keyword>
<keyword evidence="3 7" id="KW-1133">Transmembrane helix</keyword>
<dbReference type="InterPro" id="IPR022781">
    <property type="entry name" value="Flagellar_biosynth_FliO"/>
</dbReference>
<dbReference type="RefSeq" id="WP_012972101.1">
    <property type="nucleotide sequence ID" value="NC_013851.1"/>
</dbReference>
<dbReference type="InterPro" id="IPR052205">
    <property type="entry name" value="FliO/MopB"/>
</dbReference>
<gene>
    <name evidence="8" type="ordered locus">Alvin_2933</name>
</gene>
<reference evidence="8 9" key="1">
    <citation type="journal article" date="2011" name="Stand. Genomic Sci.">
        <title>Complete genome sequence of Allochromatium vinosum DSM 180(T).</title>
        <authorList>
            <person name="Weissgerber T."/>
            <person name="Zigann R."/>
            <person name="Bruce D."/>
            <person name="Chang Y.J."/>
            <person name="Detter J.C."/>
            <person name="Han C."/>
            <person name="Hauser L."/>
            <person name="Jeffries C.D."/>
            <person name="Land M."/>
            <person name="Munk A.C."/>
            <person name="Tapia R."/>
            <person name="Dahl C."/>
        </authorList>
    </citation>
    <scope>NUCLEOTIDE SEQUENCE [LARGE SCALE GENOMIC DNA]</scope>
    <source>
        <strain evidence="9">ATCC 17899 / DSM 180 / NBRC 103801 / NCIMB 10441 / D</strain>
    </source>
</reference>
<evidence type="ECO:0000256" key="4">
    <source>
        <dbReference type="ARBA" id="ARBA00023136"/>
    </source>
</evidence>
<proteinExistence type="inferred from homology"/>
<dbReference type="KEGG" id="alv:Alvin_2933"/>
<dbReference type="Proteomes" id="UP000001441">
    <property type="component" value="Chromosome"/>
</dbReference>